<dbReference type="Proteomes" id="UP000610746">
    <property type="component" value="Unassembled WGS sequence"/>
</dbReference>
<comment type="caution">
    <text evidence="3">The sequence shown here is derived from an EMBL/GenBank/DDBJ whole genome shotgun (WGS) entry which is preliminary data.</text>
</comment>
<dbReference type="PROSITE" id="PS51462">
    <property type="entry name" value="NUDIX"/>
    <property type="match status" value="1"/>
</dbReference>
<dbReference type="InterPro" id="IPR015797">
    <property type="entry name" value="NUDIX_hydrolase-like_dom_sf"/>
</dbReference>
<dbReference type="PANTHER" id="PTHR43736">
    <property type="entry name" value="ADP-RIBOSE PYROPHOSPHATASE"/>
    <property type="match status" value="1"/>
</dbReference>
<dbReference type="InterPro" id="IPR000086">
    <property type="entry name" value="NUDIX_hydrolase_dom"/>
</dbReference>
<evidence type="ECO:0000313" key="3">
    <source>
        <dbReference type="EMBL" id="NRS93045.1"/>
    </source>
</evidence>
<dbReference type="Gene3D" id="3.90.79.10">
    <property type="entry name" value="Nucleoside Triphosphate Pyrophosphohydrolase"/>
    <property type="match status" value="1"/>
</dbReference>
<dbReference type="PANTHER" id="PTHR43736:SF1">
    <property type="entry name" value="DIHYDRONEOPTERIN TRIPHOSPHATE DIPHOSPHATASE"/>
    <property type="match status" value="1"/>
</dbReference>
<name>A0A8J8K5U1_9FLAO</name>
<dbReference type="PROSITE" id="PS00893">
    <property type="entry name" value="NUDIX_BOX"/>
    <property type="match status" value="1"/>
</dbReference>
<evidence type="ECO:0000259" key="2">
    <source>
        <dbReference type="PROSITE" id="PS51462"/>
    </source>
</evidence>
<organism evidence="3 4">
    <name type="scientific">Frigoriflavimonas asaccharolytica</name>
    <dbReference type="NCBI Taxonomy" id="2735899"/>
    <lineage>
        <taxon>Bacteria</taxon>
        <taxon>Pseudomonadati</taxon>
        <taxon>Bacteroidota</taxon>
        <taxon>Flavobacteriia</taxon>
        <taxon>Flavobacteriales</taxon>
        <taxon>Weeksellaceae</taxon>
        <taxon>Frigoriflavimonas</taxon>
    </lineage>
</organism>
<evidence type="ECO:0000313" key="4">
    <source>
        <dbReference type="Proteomes" id="UP000610746"/>
    </source>
</evidence>
<reference evidence="3" key="1">
    <citation type="submission" date="2020-05" db="EMBL/GenBank/DDBJ databases">
        <title>Genomic Encyclopedia of Type Strains, Phase IV (KMG-V): Genome sequencing to study the core and pangenomes of soil and plant-associated prokaryotes.</title>
        <authorList>
            <person name="Whitman W."/>
        </authorList>
    </citation>
    <scope>NUCLEOTIDE SEQUENCE</scope>
    <source>
        <strain evidence="3">16F</strain>
    </source>
</reference>
<keyword evidence="4" id="KW-1185">Reference proteome</keyword>
<proteinExistence type="predicted"/>
<dbReference type="Pfam" id="PF00293">
    <property type="entry name" value="NUDIX"/>
    <property type="match status" value="1"/>
</dbReference>
<gene>
    <name evidence="3" type="ORF">HNQ03_002130</name>
</gene>
<protein>
    <submittedName>
        <fullName evidence="3">ADP-ribose pyrophosphatase YjhB (NUDIX family)</fullName>
    </submittedName>
</protein>
<dbReference type="GO" id="GO:0016787">
    <property type="term" value="F:hydrolase activity"/>
    <property type="evidence" value="ECO:0007669"/>
    <property type="project" value="UniProtKB-KW"/>
</dbReference>
<sequence length="145" mass="17007">MNYNNMIDKINVRIYAAAINNGKVLALFEEYAGEKLIKLPGGGLEFGEGILDCLHREFAEELNVKIKIKEHLYTQENFQVSKFRPNEQLLTVYYIVEIINMEDFLIMDSCIEKVEWYPIDAKINPFKLPIDIIAFEKLQEKFLRK</sequence>
<dbReference type="SUPFAM" id="SSF55811">
    <property type="entry name" value="Nudix"/>
    <property type="match status" value="1"/>
</dbReference>
<accession>A0A8J8K5U1</accession>
<dbReference type="EMBL" id="JABSNO010000015">
    <property type="protein sequence ID" value="NRS93045.1"/>
    <property type="molecule type" value="Genomic_DNA"/>
</dbReference>
<evidence type="ECO:0000256" key="1">
    <source>
        <dbReference type="ARBA" id="ARBA00022801"/>
    </source>
</evidence>
<feature type="domain" description="Nudix hydrolase" evidence="2">
    <location>
        <begin position="9"/>
        <end position="139"/>
    </location>
</feature>
<dbReference type="AlphaFoldDB" id="A0A8J8K5U1"/>
<dbReference type="InterPro" id="IPR020084">
    <property type="entry name" value="NUDIX_hydrolase_CS"/>
</dbReference>
<keyword evidence="1" id="KW-0378">Hydrolase</keyword>